<feature type="transmembrane region" description="Helical" evidence="6">
    <location>
        <begin position="510"/>
        <end position="526"/>
    </location>
</feature>
<name>A0A8J5ZWM7_GALPY</name>
<feature type="region of interest" description="Disordered" evidence="5">
    <location>
        <begin position="441"/>
        <end position="500"/>
    </location>
</feature>
<keyword evidence="4 6" id="KW-0472">Membrane</keyword>
<comment type="subcellular location">
    <subcellularLocation>
        <location evidence="1">Membrane</location>
    </subcellularLocation>
</comment>
<feature type="compositionally biased region" description="Pro residues" evidence="5">
    <location>
        <begin position="140"/>
        <end position="149"/>
    </location>
</feature>
<evidence type="ECO:0000256" key="5">
    <source>
        <dbReference type="SAM" id="MobiDB-lite"/>
    </source>
</evidence>
<evidence type="ECO:0000256" key="6">
    <source>
        <dbReference type="SAM" id="Phobius"/>
    </source>
</evidence>
<proteinExistence type="predicted"/>
<dbReference type="GO" id="GO:0008610">
    <property type="term" value="P:lipid biosynthetic process"/>
    <property type="evidence" value="ECO:0007669"/>
    <property type="project" value="InterPro"/>
</dbReference>
<evidence type="ECO:0000256" key="4">
    <source>
        <dbReference type="ARBA" id="ARBA00023136"/>
    </source>
</evidence>
<feature type="transmembrane region" description="Helical" evidence="6">
    <location>
        <begin position="315"/>
        <end position="340"/>
    </location>
</feature>
<dbReference type="PANTHER" id="PTHR11863">
    <property type="entry name" value="STEROL DESATURASE"/>
    <property type="match status" value="1"/>
</dbReference>
<evidence type="ECO:0000259" key="7">
    <source>
        <dbReference type="Pfam" id="PF04116"/>
    </source>
</evidence>
<dbReference type="InterPro" id="IPR006694">
    <property type="entry name" value="Fatty_acid_hydroxylase"/>
</dbReference>
<dbReference type="Pfam" id="PF04116">
    <property type="entry name" value="FA_hydroxylase"/>
    <property type="match status" value="1"/>
</dbReference>
<feature type="transmembrane region" description="Helical" evidence="6">
    <location>
        <begin position="267"/>
        <end position="288"/>
    </location>
</feature>
<dbReference type="AlphaFoldDB" id="A0A8J5ZWM7"/>
<evidence type="ECO:0000256" key="2">
    <source>
        <dbReference type="ARBA" id="ARBA00022692"/>
    </source>
</evidence>
<feature type="compositionally biased region" description="Low complexity" evidence="5">
    <location>
        <begin position="441"/>
        <end position="457"/>
    </location>
</feature>
<dbReference type="InterPro" id="IPR050307">
    <property type="entry name" value="Sterol_Desaturase_Related"/>
</dbReference>
<feature type="region of interest" description="Disordered" evidence="5">
    <location>
        <begin position="138"/>
        <end position="195"/>
    </location>
</feature>
<organism evidence="8 9">
    <name type="scientific">Galemys pyrenaicus</name>
    <name type="common">Iberian desman</name>
    <name type="synonym">Pyrenean desman</name>
    <dbReference type="NCBI Taxonomy" id="202257"/>
    <lineage>
        <taxon>Eukaryota</taxon>
        <taxon>Metazoa</taxon>
        <taxon>Chordata</taxon>
        <taxon>Craniata</taxon>
        <taxon>Vertebrata</taxon>
        <taxon>Euteleostomi</taxon>
        <taxon>Mammalia</taxon>
        <taxon>Eutheria</taxon>
        <taxon>Laurasiatheria</taxon>
        <taxon>Eulipotyphla</taxon>
        <taxon>Talpidae</taxon>
        <taxon>Galemys</taxon>
    </lineage>
</organism>
<protein>
    <submittedName>
        <fullName evidence="8">Fatty acid hydroxylase domain-containing protein 2</fullName>
    </submittedName>
</protein>
<evidence type="ECO:0000313" key="9">
    <source>
        <dbReference type="Proteomes" id="UP000700334"/>
    </source>
</evidence>
<dbReference type="EMBL" id="JAGFMF010011956">
    <property type="protein sequence ID" value="KAG8509248.1"/>
    <property type="molecule type" value="Genomic_DNA"/>
</dbReference>
<gene>
    <name evidence="8" type="ORF">J0S82_001386</name>
</gene>
<dbReference type="Proteomes" id="UP000700334">
    <property type="component" value="Unassembled WGS sequence"/>
</dbReference>
<dbReference type="GO" id="GO:0005506">
    <property type="term" value="F:iron ion binding"/>
    <property type="evidence" value="ECO:0007669"/>
    <property type="project" value="InterPro"/>
</dbReference>
<feature type="region of interest" description="Disordered" evidence="5">
    <location>
        <begin position="383"/>
        <end position="420"/>
    </location>
</feature>
<feature type="domain" description="Fatty acid hydroxylase" evidence="7">
    <location>
        <begin position="551"/>
        <end position="674"/>
    </location>
</feature>
<evidence type="ECO:0000256" key="1">
    <source>
        <dbReference type="ARBA" id="ARBA00004370"/>
    </source>
</evidence>
<evidence type="ECO:0000313" key="8">
    <source>
        <dbReference type="EMBL" id="KAG8509248.1"/>
    </source>
</evidence>
<dbReference type="OrthoDB" id="408954at2759"/>
<comment type="caution">
    <text evidence="8">The sequence shown here is derived from an EMBL/GenBank/DDBJ whole genome shotgun (WGS) entry which is preliminary data.</text>
</comment>
<sequence>MRNRPARGCAPRLPRTRLNHAAGPFRAGRLPYAQEGAWRRAGPPLRGVPRTWRRGEGVACWAPAVGALRRRLGPLARLPRRLALVLRGCPSSAVALGFPGSRQVPAGRDCCHPDALCVCSLETSTSVVLVFTAALDPGTGPEPPTPAAPAAPAHRPVTGFGPAGLGPRATGAQSPGPAGETGPADAPSPSGRPAERWQVCPQRALHLPAWGACSSGHHAAGVPATAPCRRSSQRFLFQMKGAAAGRLRHDGQPQQEGHIWGSMRRTAFILGSGLLLLVAFWNSVTWHLQRFWGASGHFWQTQWERLLTTFEGKEWLLYLIGATQVPALLFWAFNGLLLVVDTTGKPHFISRYRIQQGKNEPAGQHPRLGQSLVPWGLAAPKARSSGWAQSRSQPRPPGPGPARASAGLQQGAGAGLQSRAGGRGARAALCAWRRLPPGPGAVASGRSAAASGLASPAGGPPPAWADRLPAPWAPDPSWCGGGTARPRPAAAHGPPRQVDPERLRQSVRTVLFNQFAISLPVMVALYPALRRWRDPCRHALPTFHRFLLELVLFTLLEEVLFYYSHRLLHHPALYKKIHKKHHEWTAPIGVVALYAHPIEHVASNMVPVLAGPLLLGSHLSSLTVWLSLALIVTTISHCGYHLPFLPSPEFHDYHHLKFNQCYGVLGVLDHLHGTDAVFKQTKAYERHTLLLGFTPLSESIPDTPKKMH</sequence>
<dbReference type="GO" id="GO:0016020">
    <property type="term" value="C:membrane"/>
    <property type="evidence" value="ECO:0007669"/>
    <property type="project" value="UniProtKB-SubCell"/>
</dbReference>
<keyword evidence="2 6" id="KW-0812">Transmembrane</keyword>
<feature type="compositionally biased region" description="Low complexity" evidence="5">
    <location>
        <begin position="484"/>
        <end position="496"/>
    </location>
</feature>
<dbReference type="GO" id="GO:0016491">
    <property type="term" value="F:oxidoreductase activity"/>
    <property type="evidence" value="ECO:0007669"/>
    <property type="project" value="InterPro"/>
</dbReference>
<keyword evidence="9" id="KW-1185">Reference proteome</keyword>
<feature type="compositionally biased region" description="Low complexity" evidence="5">
    <location>
        <begin position="401"/>
        <end position="420"/>
    </location>
</feature>
<keyword evidence="3 6" id="KW-1133">Transmembrane helix</keyword>
<evidence type="ECO:0000256" key="3">
    <source>
        <dbReference type="ARBA" id="ARBA00022989"/>
    </source>
</evidence>
<reference evidence="8" key="1">
    <citation type="journal article" date="2021" name="Evol. Appl.">
        <title>The genome of the Pyrenean desman and the effects of bottlenecks and inbreeding on the genomic landscape of an endangered species.</title>
        <authorList>
            <person name="Escoda L."/>
            <person name="Castresana J."/>
        </authorList>
    </citation>
    <scope>NUCLEOTIDE SEQUENCE</scope>
    <source>
        <strain evidence="8">IBE-C5619</strain>
    </source>
</reference>
<accession>A0A8J5ZWM7</accession>